<accession>U2MWC5</accession>
<dbReference type="EMBL" id="AWET01000008">
    <property type="protein sequence ID" value="ERK03509.1"/>
    <property type="molecule type" value="Genomic_DNA"/>
</dbReference>
<evidence type="ECO:0000313" key="1">
    <source>
        <dbReference type="EMBL" id="ERK03509.1"/>
    </source>
</evidence>
<dbReference type="Proteomes" id="UP000016600">
    <property type="component" value="Unassembled WGS sequence"/>
</dbReference>
<reference evidence="1 2" key="1">
    <citation type="submission" date="2013-08" db="EMBL/GenBank/DDBJ databases">
        <authorList>
            <person name="Durkin A.S."/>
            <person name="Haft D.R."/>
            <person name="McCorrison J."/>
            <person name="Torralba M."/>
            <person name="Gillis M."/>
            <person name="Haft D.H."/>
            <person name="Methe B."/>
            <person name="Sutton G."/>
            <person name="Nelson K.E."/>
        </authorList>
    </citation>
    <scope>NUCLEOTIDE SEQUENCE [LARGE SCALE GENOMIC DNA]</scope>
    <source>
        <strain evidence="1 2">F0068</strain>
    </source>
</reference>
<sequence length="250" mass="28324">MFGPSSRLTYLCLTMKRYTLIITILFYCLLVRAQEVRSGISSVTSAQKPISSAVTPAHDIITPAINKVSIDSLHLPALNTNGQVQPFHLSPLYWGGWYNWNLHRGLNINLGASVFAQFGKNAHHGAGFTQSISVMYAMPITSKLSFAVGGYFNNIYWAHDSFRDTGLSAVLGYRFNEHWEAYLYGQKSLVDNQRIPYPLYDMQSLGDRIGAAVKYNFNPNFSIQLSVEQGWMPRRDGQYFDKYNYPIPEK</sequence>
<dbReference type="AlphaFoldDB" id="U2MWC5"/>
<protein>
    <submittedName>
        <fullName evidence="1">Putative MetA-pathway of phenol degradation</fullName>
    </submittedName>
</protein>
<keyword evidence="2" id="KW-1185">Reference proteome</keyword>
<dbReference type="PATRIC" id="fig|1081904.3.peg.516"/>
<name>U2MWC5_9BACT</name>
<evidence type="ECO:0000313" key="2">
    <source>
        <dbReference type="Proteomes" id="UP000016600"/>
    </source>
</evidence>
<proteinExistence type="predicted"/>
<gene>
    <name evidence="1" type="ORF">HMPREF1218_0089</name>
</gene>
<dbReference type="SUPFAM" id="SSF56935">
    <property type="entry name" value="Porins"/>
    <property type="match status" value="1"/>
</dbReference>
<comment type="caution">
    <text evidence="1">The sequence shown here is derived from an EMBL/GenBank/DDBJ whole genome shotgun (WGS) entry which is preliminary data.</text>
</comment>
<organism evidence="1 2">
    <name type="scientific">Hoylesella pleuritidis F0068</name>
    <dbReference type="NCBI Taxonomy" id="1081904"/>
    <lineage>
        <taxon>Bacteria</taxon>
        <taxon>Pseudomonadati</taxon>
        <taxon>Bacteroidota</taxon>
        <taxon>Bacteroidia</taxon>
        <taxon>Bacteroidales</taxon>
        <taxon>Prevotellaceae</taxon>
        <taxon>Hoylesella</taxon>
    </lineage>
</organism>